<evidence type="ECO:0000313" key="2">
    <source>
        <dbReference type="EMBL" id="KAJ8023567.1"/>
    </source>
</evidence>
<dbReference type="Proteomes" id="UP001152320">
    <property type="component" value="Chromosome 19"/>
</dbReference>
<keyword evidence="1" id="KW-0812">Transmembrane</keyword>
<keyword evidence="1" id="KW-1133">Transmembrane helix</keyword>
<protein>
    <submittedName>
        <fullName evidence="2">Uncharacterized protein</fullName>
    </submittedName>
</protein>
<accession>A0A9Q1BGA7</accession>
<reference evidence="2" key="1">
    <citation type="submission" date="2021-10" db="EMBL/GenBank/DDBJ databases">
        <title>Tropical sea cucumber genome reveals ecological adaptation and Cuvierian tubules defense mechanism.</title>
        <authorList>
            <person name="Chen T."/>
        </authorList>
    </citation>
    <scope>NUCLEOTIDE SEQUENCE</scope>
    <source>
        <strain evidence="2">Nanhai2018</strain>
        <tissue evidence="2">Muscle</tissue>
    </source>
</reference>
<evidence type="ECO:0000313" key="3">
    <source>
        <dbReference type="Proteomes" id="UP001152320"/>
    </source>
</evidence>
<dbReference type="AlphaFoldDB" id="A0A9Q1BGA7"/>
<gene>
    <name evidence="2" type="ORF">HOLleu_36040</name>
</gene>
<proteinExistence type="predicted"/>
<sequence>MASENQLQNFERIEHDGRQLTGDITNLPRELTRISECLRLLHAKEVIATESEHYEDIKDLRNDMRKHATVYVKLVQPFVDEILRYLRRISNAYSQNDFEEWENNSNHLMSMLTNCKELCKVTLKLFAVITPTLKRNEDNSKALMSYIEKNFTKLAAKGKKAKKKSKWITLGTFIASGGVALASVAAAVPIAVAGVALVGYHHWKASSFKAQGDLKNMDTSYLNNSMIEPMTSLNDTLEKLVIFVTLQREELVEVLEANNRSNIRTYFEVMRSVAIPVGQSCKKTIGSTPNVMASLNSIPSDDMYEWSRAVGATMNFFDDNEITPARGEELYNYLKLSDTHHMASSTQFRERIENMKKEL</sequence>
<keyword evidence="1" id="KW-0472">Membrane</keyword>
<dbReference type="EMBL" id="JAIZAY010000019">
    <property type="protein sequence ID" value="KAJ8023567.1"/>
    <property type="molecule type" value="Genomic_DNA"/>
</dbReference>
<name>A0A9Q1BGA7_HOLLE</name>
<evidence type="ECO:0000256" key="1">
    <source>
        <dbReference type="SAM" id="Phobius"/>
    </source>
</evidence>
<comment type="caution">
    <text evidence="2">The sequence shown here is derived from an EMBL/GenBank/DDBJ whole genome shotgun (WGS) entry which is preliminary data.</text>
</comment>
<keyword evidence="3" id="KW-1185">Reference proteome</keyword>
<feature type="transmembrane region" description="Helical" evidence="1">
    <location>
        <begin position="167"/>
        <end position="200"/>
    </location>
</feature>
<organism evidence="2 3">
    <name type="scientific">Holothuria leucospilota</name>
    <name type="common">Black long sea cucumber</name>
    <name type="synonym">Mertensiothuria leucospilota</name>
    <dbReference type="NCBI Taxonomy" id="206669"/>
    <lineage>
        <taxon>Eukaryota</taxon>
        <taxon>Metazoa</taxon>
        <taxon>Echinodermata</taxon>
        <taxon>Eleutherozoa</taxon>
        <taxon>Echinozoa</taxon>
        <taxon>Holothuroidea</taxon>
        <taxon>Aspidochirotacea</taxon>
        <taxon>Aspidochirotida</taxon>
        <taxon>Holothuriidae</taxon>
        <taxon>Holothuria</taxon>
    </lineage>
</organism>